<feature type="short sequence motif" description="HXTX 2" evidence="2">
    <location>
        <begin position="128"/>
        <end position="131"/>
    </location>
</feature>
<keyword evidence="3" id="KW-0436">Ligase</keyword>
<name>A0A3N1VL65_9BACT</name>
<gene>
    <name evidence="3" type="ORF">EDC27_0069</name>
</gene>
<evidence type="ECO:0000313" key="3">
    <source>
        <dbReference type="EMBL" id="ROR03534.1"/>
    </source>
</evidence>
<dbReference type="InterPro" id="IPR004175">
    <property type="entry name" value="RNA_CPDase"/>
</dbReference>
<evidence type="ECO:0000256" key="1">
    <source>
        <dbReference type="ARBA" id="ARBA00022801"/>
    </source>
</evidence>
<keyword evidence="1 2" id="KW-0378">Hydrolase</keyword>
<dbReference type="Pfam" id="PF13563">
    <property type="entry name" value="2_5_RNA_ligase2"/>
    <property type="match status" value="1"/>
</dbReference>
<dbReference type="GO" id="GO:0016874">
    <property type="term" value="F:ligase activity"/>
    <property type="evidence" value="ECO:0007669"/>
    <property type="project" value="UniProtKB-KW"/>
</dbReference>
<dbReference type="AlphaFoldDB" id="A0A3N1VL65"/>
<dbReference type="InterPro" id="IPR009097">
    <property type="entry name" value="Cyclic_Pdiesterase"/>
</dbReference>
<feature type="short sequence motif" description="HXTX 1" evidence="2">
    <location>
        <begin position="41"/>
        <end position="44"/>
    </location>
</feature>
<dbReference type="Gene3D" id="3.90.1140.10">
    <property type="entry name" value="Cyclic phosphodiesterase"/>
    <property type="match status" value="1"/>
</dbReference>
<dbReference type="NCBIfam" id="TIGR02258">
    <property type="entry name" value="2_5_ligase"/>
    <property type="match status" value="1"/>
</dbReference>
<reference evidence="3 4" key="1">
    <citation type="submission" date="2018-11" db="EMBL/GenBank/DDBJ databases">
        <title>Genomic Encyclopedia of Type Strains, Phase IV (KMG-IV): sequencing the most valuable type-strain genomes for metagenomic binning, comparative biology and taxonomic classification.</title>
        <authorList>
            <person name="Goeker M."/>
        </authorList>
    </citation>
    <scope>NUCLEOTIDE SEQUENCE [LARGE SCALE GENOMIC DNA]</scope>
    <source>
        <strain evidence="3 4">DSM 22027</strain>
    </source>
</reference>
<organism evidence="3 4">
    <name type="scientific">Desulfosoma caldarium</name>
    <dbReference type="NCBI Taxonomy" id="610254"/>
    <lineage>
        <taxon>Bacteria</taxon>
        <taxon>Pseudomonadati</taxon>
        <taxon>Thermodesulfobacteriota</taxon>
        <taxon>Syntrophobacteria</taxon>
        <taxon>Syntrophobacterales</taxon>
        <taxon>Syntrophobacteraceae</taxon>
        <taxon>Desulfosoma</taxon>
    </lineage>
</organism>
<dbReference type="RefSeq" id="WP_123288638.1">
    <property type="nucleotide sequence ID" value="NZ_RJVA01000001.1"/>
</dbReference>
<dbReference type="SUPFAM" id="SSF55144">
    <property type="entry name" value="LigT-like"/>
    <property type="match status" value="1"/>
</dbReference>
<dbReference type="EC" id="3.1.4.58" evidence="2"/>
<comment type="catalytic activity">
    <reaction evidence="2">
        <text>a 3'-end 2',3'-cyclophospho-ribonucleotide-RNA + H2O = a 3'-end 2'-phospho-ribonucleotide-RNA + H(+)</text>
        <dbReference type="Rhea" id="RHEA:11828"/>
        <dbReference type="Rhea" id="RHEA-COMP:10464"/>
        <dbReference type="Rhea" id="RHEA-COMP:17353"/>
        <dbReference type="ChEBI" id="CHEBI:15377"/>
        <dbReference type="ChEBI" id="CHEBI:15378"/>
        <dbReference type="ChEBI" id="CHEBI:83064"/>
        <dbReference type="ChEBI" id="CHEBI:173113"/>
        <dbReference type="EC" id="3.1.4.58"/>
    </reaction>
</comment>
<keyword evidence="4" id="KW-1185">Reference proteome</keyword>
<accession>A0A3N1VL65</accession>
<protein>
    <recommendedName>
        <fullName evidence="2">RNA 2',3'-cyclic phosphodiesterase</fullName>
        <shortName evidence="2">RNA 2',3'-CPDase</shortName>
        <ecNumber evidence="2">3.1.4.58</ecNumber>
    </recommendedName>
</protein>
<dbReference type="GO" id="GO:0004113">
    <property type="term" value="F:2',3'-cyclic-nucleotide 3'-phosphodiesterase activity"/>
    <property type="evidence" value="ECO:0007669"/>
    <property type="project" value="InterPro"/>
</dbReference>
<proteinExistence type="inferred from homology"/>
<evidence type="ECO:0000313" key="4">
    <source>
        <dbReference type="Proteomes" id="UP000276223"/>
    </source>
</evidence>
<dbReference type="PANTHER" id="PTHR35561:SF1">
    <property type="entry name" value="RNA 2',3'-CYCLIC PHOSPHODIESTERASE"/>
    <property type="match status" value="1"/>
</dbReference>
<sequence length="191" mass="21441">MIRTFVALDLPPNVQKDLGEFCAPLQQLDVPVRWIRPHRVHLTLKFLGHIAPSLIEAVADALRPVAASTAPFSLRPAGCGAFPSLREMRVVWVGVQGDMGSLHALQRSVEDVLQPLGFPKEHRPFRAHLTIGRVKGRRHLKSLQDMLVARQGYQGVVFDVSELVLYKSDLKPDGAQYTPLQRWPFQGRSRL</sequence>
<dbReference type="Proteomes" id="UP000276223">
    <property type="component" value="Unassembled WGS sequence"/>
</dbReference>
<comment type="function">
    <text evidence="2">Hydrolyzes RNA 2',3'-cyclic phosphodiester to an RNA 2'-phosphomonoester.</text>
</comment>
<comment type="caution">
    <text evidence="3">The sequence shown here is derived from an EMBL/GenBank/DDBJ whole genome shotgun (WGS) entry which is preliminary data.</text>
</comment>
<feature type="active site" description="Proton donor" evidence="2">
    <location>
        <position position="41"/>
    </location>
</feature>
<evidence type="ECO:0000256" key="2">
    <source>
        <dbReference type="HAMAP-Rule" id="MF_01940"/>
    </source>
</evidence>
<dbReference type="GO" id="GO:0008664">
    <property type="term" value="F:RNA 2',3'-cyclic 3'-phosphodiesterase activity"/>
    <property type="evidence" value="ECO:0007669"/>
    <property type="project" value="UniProtKB-EC"/>
</dbReference>
<dbReference type="EMBL" id="RJVA01000001">
    <property type="protein sequence ID" value="ROR03534.1"/>
    <property type="molecule type" value="Genomic_DNA"/>
</dbReference>
<dbReference type="OrthoDB" id="9793819at2"/>
<dbReference type="PANTHER" id="PTHR35561">
    <property type="entry name" value="RNA 2',3'-CYCLIC PHOSPHODIESTERASE"/>
    <property type="match status" value="1"/>
</dbReference>
<dbReference type="HAMAP" id="MF_01940">
    <property type="entry name" value="RNA_CPDase"/>
    <property type="match status" value="1"/>
</dbReference>
<comment type="similarity">
    <text evidence="2">Belongs to the 2H phosphoesterase superfamily. ThpR family.</text>
</comment>
<feature type="active site" description="Proton acceptor" evidence="2">
    <location>
        <position position="128"/>
    </location>
</feature>